<accession>A0A0A9W549</accession>
<sequence length="152" mass="16688">TVTTTASRIVNSNQGPQDERARKRRGDAETQSNCYTLDTYNHVWSVLGGVVTKVLSNPQHLCIQANVSNQSSSKPAPQPQMQNGSSSTVPRAEDVYRAYRRMEKHRLRDASQKPAVLRRLNAPAVAAGAVGPTAPQGSVKHHPRIRVKLVQK</sequence>
<dbReference type="EMBL" id="GBHO01041073">
    <property type="protein sequence ID" value="JAG02531.1"/>
    <property type="molecule type" value="Transcribed_RNA"/>
</dbReference>
<protein>
    <submittedName>
        <fullName evidence="2">Kelch-like protein 17</fullName>
    </submittedName>
</protein>
<evidence type="ECO:0000313" key="2">
    <source>
        <dbReference type="EMBL" id="JAG02531.1"/>
    </source>
</evidence>
<feature type="compositionally biased region" description="Polar residues" evidence="1">
    <location>
        <begin position="1"/>
        <end position="16"/>
    </location>
</feature>
<feature type="compositionally biased region" description="Polar residues" evidence="1">
    <location>
        <begin position="66"/>
        <end position="89"/>
    </location>
</feature>
<reference evidence="2" key="1">
    <citation type="journal article" date="2014" name="PLoS ONE">
        <title>Transcriptome-Based Identification of ABC Transporters in the Western Tarnished Plant Bug Lygus hesperus.</title>
        <authorList>
            <person name="Hull J.J."/>
            <person name="Chaney K."/>
            <person name="Geib S.M."/>
            <person name="Fabrick J.A."/>
            <person name="Brent C.S."/>
            <person name="Walsh D."/>
            <person name="Lavine L.C."/>
        </authorList>
    </citation>
    <scope>NUCLEOTIDE SEQUENCE</scope>
</reference>
<feature type="non-terminal residue" evidence="2">
    <location>
        <position position="1"/>
    </location>
</feature>
<organism evidence="2">
    <name type="scientific">Lygus hesperus</name>
    <name type="common">Western plant bug</name>
    <dbReference type="NCBI Taxonomy" id="30085"/>
    <lineage>
        <taxon>Eukaryota</taxon>
        <taxon>Metazoa</taxon>
        <taxon>Ecdysozoa</taxon>
        <taxon>Arthropoda</taxon>
        <taxon>Hexapoda</taxon>
        <taxon>Insecta</taxon>
        <taxon>Pterygota</taxon>
        <taxon>Neoptera</taxon>
        <taxon>Paraneoptera</taxon>
        <taxon>Hemiptera</taxon>
        <taxon>Heteroptera</taxon>
        <taxon>Panheteroptera</taxon>
        <taxon>Cimicomorpha</taxon>
        <taxon>Miridae</taxon>
        <taxon>Mirini</taxon>
        <taxon>Lygus</taxon>
    </lineage>
</organism>
<reference evidence="2" key="2">
    <citation type="submission" date="2014-07" db="EMBL/GenBank/DDBJ databases">
        <authorList>
            <person name="Hull J."/>
        </authorList>
    </citation>
    <scope>NUCLEOTIDE SEQUENCE</scope>
</reference>
<evidence type="ECO:0000256" key="1">
    <source>
        <dbReference type="SAM" id="MobiDB-lite"/>
    </source>
</evidence>
<feature type="region of interest" description="Disordered" evidence="1">
    <location>
        <begin position="66"/>
        <end position="92"/>
    </location>
</feature>
<name>A0A0A9W549_LYGHE</name>
<dbReference type="AlphaFoldDB" id="A0A0A9W549"/>
<feature type="region of interest" description="Disordered" evidence="1">
    <location>
        <begin position="1"/>
        <end position="29"/>
    </location>
</feature>
<proteinExistence type="predicted"/>
<gene>
    <name evidence="2" type="primary">Klhl17_2</name>
    <name evidence="2" type="ORF">CM83_790</name>
</gene>